<gene>
    <name evidence="1" type="ORF">C7B77_27210</name>
</gene>
<sequence length="78" mass="9394">MVQFTQLNLLPPSFTAALESKIGSKYALKRQNPLFPPRIKKTKLELRYLAFDDDYFWELIKKDYASAWRYFDRMSRIL</sequence>
<dbReference type="OrthoDB" id="9841381at2"/>
<dbReference type="AlphaFoldDB" id="A0A2T1F9W8"/>
<evidence type="ECO:0000313" key="2">
    <source>
        <dbReference type="Proteomes" id="UP000238937"/>
    </source>
</evidence>
<reference evidence="1 2" key="1">
    <citation type="submission" date="2018-03" db="EMBL/GenBank/DDBJ databases">
        <title>The ancient ancestry and fast evolution of plastids.</title>
        <authorList>
            <person name="Moore K.R."/>
            <person name="Magnabosco C."/>
            <person name="Momper L."/>
            <person name="Gold D.A."/>
            <person name="Bosak T."/>
            <person name="Fournier G.P."/>
        </authorList>
    </citation>
    <scope>NUCLEOTIDE SEQUENCE [LARGE SCALE GENOMIC DNA]</scope>
    <source>
        <strain evidence="1 2">CCALA 037</strain>
    </source>
</reference>
<keyword evidence="2" id="KW-1185">Reference proteome</keyword>
<proteinExistence type="predicted"/>
<dbReference type="EMBL" id="PVWO01000615">
    <property type="protein sequence ID" value="PSB41708.1"/>
    <property type="molecule type" value="Genomic_DNA"/>
</dbReference>
<name>A0A2T1F9W8_9CYAN</name>
<comment type="caution">
    <text evidence="1">The sequence shown here is derived from an EMBL/GenBank/DDBJ whole genome shotgun (WGS) entry which is preliminary data.</text>
</comment>
<protein>
    <submittedName>
        <fullName evidence="1">Uncharacterized protein</fullName>
    </submittedName>
</protein>
<accession>A0A2T1F9W8</accession>
<organism evidence="1 2">
    <name type="scientific">Chamaesiphon polymorphus CCALA 037</name>
    <dbReference type="NCBI Taxonomy" id="2107692"/>
    <lineage>
        <taxon>Bacteria</taxon>
        <taxon>Bacillati</taxon>
        <taxon>Cyanobacteriota</taxon>
        <taxon>Cyanophyceae</taxon>
        <taxon>Gomontiellales</taxon>
        <taxon>Chamaesiphonaceae</taxon>
        <taxon>Chamaesiphon</taxon>
    </lineage>
</organism>
<dbReference type="Proteomes" id="UP000238937">
    <property type="component" value="Unassembled WGS sequence"/>
</dbReference>
<evidence type="ECO:0000313" key="1">
    <source>
        <dbReference type="EMBL" id="PSB41708.1"/>
    </source>
</evidence>